<dbReference type="Proteomes" id="UP001589738">
    <property type="component" value="Unassembled WGS sequence"/>
</dbReference>
<evidence type="ECO:0000313" key="1">
    <source>
        <dbReference type="EMBL" id="MFC0478399.1"/>
    </source>
</evidence>
<proteinExistence type="predicted"/>
<gene>
    <name evidence="1" type="ORF">ACFFHF_24740</name>
</gene>
<organism evidence="1 2">
    <name type="scientific">Robertmurraya beringensis</name>
    <dbReference type="NCBI Taxonomy" id="641660"/>
    <lineage>
        <taxon>Bacteria</taxon>
        <taxon>Bacillati</taxon>
        <taxon>Bacillota</taxon>
        <taxon>Bacilli</taxon>
        <taxon>Bacillales</taxon>
        <taxon>Bacillaceae</taxon>
        <taxon>Robertmurraya</taxon>
    </lineage>
</organism>
<accession>A0ABV6KYI1</accession>
<dbReference type="Gene3D" id="3.30.460.40">
    <property type="match status" value="1"/>
</dbReference>
<dbReference type="RefSeq" id="WP_377059295.1">
    <property type="nucleotide sequence ID" value="NZ_JBHLUU010000128.1"/>
</dbReference>
<dbReference type="EMBL" id="JBHLUU010000128">
    <property type="protein sequence ID" value="MFC0478399.1"/>
    <property type="molecule type" value="Genomic_DNA"/>
</dbReference>
<comment type="caution">
    <text evidence="1">The sequence shown here is derived from an EMBL/GenBank/DDBJ whole genome shotgun (WGS) entry which is preliminary data.</text>
</comment>
<dbReference type="Pfam" id="PF14907">
    <property type="entry name" value="NTP_transf_5"/>
    <property type="match status" value="1"/>
</dbReference>
<name>A0ABV6KYI1_9BACI</name>
<dbReference type="InterPro" id="IPR043519">
    <property type="entry name" value="NT_sf"/>
</dbReference>
<reference evidence="1 2" key="1">
    <citation type="submission" date="2024-09" db="EMBL/GenBank/DDBJ databases">
        <authorList>
            <person name="Sun Q."/>
            <person name="Mori K."/>
        </authorList>
    </citation>
    <scope>NUCLEOTIDE SEQUENCE [LARGE SCALE GENOMIC DNA]</scope>
    <source>
        <strain evidence="1 2">CGMCC 1.9126</strain>
    </source>
</reference>
<sequence>MEHVADFDVKNIPCELTVALSILKSKDLHSLQSLISEIPSDFNWDRFLDLTIHHRIFPIVYPKLIDINKDIFPSSIFNQLKGLYEHNTLKMLYLSSVMKDVCNLFTQNNINTLVLKGPILGSDLYGDISLRTSGDLDVLVPIKELDKVNKLLEDLGYEKDDYIQTILGDWRWRHHHVTYIHPKTGVKLEIHWRLNPGPGREPSFKELWNRKRTENISKQPIYILGREDLFLFLVSHGARHGWSRLRWLLDIYQLSNKKLNWGVLTKLLVTYNYTQLGGQAILLNMVLLDMIPIKEMSEIARDSHARKIAKLTIYYLERMVNLHNEPVPLEIATYHKSYLFQIKSLKQRFFFVFSFLFPYPEDADVLPLPKKIHFLYFPLRPFLWIWRKSKKYPQLERD</sequence>
<evidence type="ECO:0000313" key="2">
    <source>
        <dbReference type="Proteomes" id="UP001589738"/>
    </source>
</evidence>
<dbReference type="SUPFAM" id="SSF81301">
    <property type="entry name" value="Nucleotidyltransferase"/>
    <property type="match status" value="1"/>
</dbReference>
<dbReference type="InterPro" id="IPR039498">
    <property type="entry name" value="NTP_transf_5"/>
</dbReference>
<keyword evidence="2" id="KW-1185">Reference proteome</keyword>
<protein>
    <submittedName>
        <fullName evidence="1">Nucleotidyltransferase family protein</fullName>
    </submittedName>
</protein>